<feature type="transmembrane region" description="Helical" evidence="7">
    <location>
        <begin position="491"/>
        <end position="511"/>
    </location>
</feature>
<evidence type="ECO:0000256" key="4">
    <source>
        <dbReference type="ARBA" id="ARBA00022840"/>
    </source>
</evidence>
<dbReference type="SMART" id="SM00220">
    <property type="entry name" value="S_TKc"/>
    <property type="match status" value="1"/>
</dbReference>
<proteinExistence type="predicted"/>
<dbReference type="GO" id="GO:0004674">
    <property type="term" value="F:protein serine/threonine kinase activity"/>
    <property type="evidence" value="ECO:0007669"/>
    <property type="project" value="TreeGrafter"/>
</dbReference>
<feature type="region of interest" description="Disordered" evidence="6">
    <location>
        <begin position="391"/>
        <end position="410"/>
    </location>
</feature>
<evidence type="ECO:0000313" key="9">
    <source>
        <dbReference type="EMBL" id="RAL25445.1"/>
    </source>
</evidence>
<dbReference type="InterPro" id="IPR011009">
    <property type="entry name" value="Kinase-like_dom_sf"/>
</dbReference>
<dbReference type="InterPro" id="IPR000719">
    <property type="entry name" value="Prot_kinase_dom"/>
</dbReference>
<dbReference type="PROSITE" id="PS00108">
    <property type="entry name" value="PROTEIN_KINASE_ST"/>
    <property type="match status" value="1"/>
</dbReference>
<dbReference type="PROSITE" id="PS50011">
    <property type="entry name" value="PROTEIN_KINASE_DOM"/>
    <property type="match status" value="1"/>
</dbReference>
<name>A0A328CAE8_9DELT</name>
<dbReference type="Proteomes" id="UP000249169">
    <property type="component" value="Unassembled WGS sequence"/>
</dbReference>
<evidence type="ECO:0000256" key="2">
    <source>
        <dbReference type="ARBA" id="ARBA00022741"/>
    </source>
</evidence>
<dbReference type="RefSeq" id="WP_111728617.1">
    <property type="nucleotide sequence ID" value="NZ_QHKO01000001.1"/>
</dbReference>
<dbReference type="CDD" id="cd14014">
    <property type="entry name" value="STKc_PknB_like"/>
    <property type="match status" value="1"/>
</dbReference>
<dbReference type="OrthoDB" id="9779954at2"/>
<gene>
    <name evidence="9" type="ORF">DL240_04335</name>
</gene>
<dbReference type="PROSITE" id="PS00107">
    <property type="entry name" value="PROTEIN_KINASE_ATP"/>
    <property type="match status" value="1"/>
</dbReference>
<evidence type="ECO:0000256" key="7">
    <source>
        <dbReference type="SAM" id="Phobius"/>
    </source>
</evidence>
<keyword evidence="7" id="KW-1133">Transmembrane helix</keyword>
<evidence type="ECO:0000256" key="1">
    <source>
        <dbReference type="ARBA" id="ARBA00022679"/>
    </source>
</evidence>
<dbReference type="Gene3D" id="3.30.200.20">
    <property type="entry name" value="Phosphorylase Kinase, domain 1"/>
    <property type="match status" value="1"/>
</dbReference>
<feature type="transmembrane region" description="Helical" evidence="7">
    <location>
        <begin position="422"/>
        <end position="444"/>
    </location>
</feature>
<dbReference type="PANTHER" id="PTHR43289:SF6">
    <property type="entry name" value="SERINE_THREONINE-PROTEIN KINASE NEKL-3"/>
    <property type="match status" value="1"/>
</dbReference>
<dbReference type="AlphaFoldDB" id="A0A328CAE8"/>
<evidence type="ECO:0000256" key="5">
    <source>
        <dbReference type="PROSITE-ProRule" id="PRU10141"/>
    </source>
</evidence>
<feature type="domain" description="Protein kinase" evidence="8">
    <location>
        <begin position="24"/>
        <end position="296"/>
    </location>
</feature>
<feature type="transmembrane region" description="Helical" evidence="7">
    <location>
        <begin position="531"/>
        <end position="551"/>
    </location>
</feature>
<keyword evidence="1" id="KW-0808">Transferase</keyword>
<feature type="region of interest" description="Disordered" evidence="6">
    <location>
        <begin position="302"/>
        <end position="377"/>
    </location>
</feature>
<keyword evidence="3" id="KW-0418">Kinase</keyword>
<sequence>MTHHGTETRAYAELRAGMLFDDKYRIVRPLGEGSFATVIHARHEVMDRDVALKFLRPEVMASHPEVAERFMNEVRLASRLKSPHTVAIFDFGKTSEGIPYMVLEYVDGRTLDEVIEKHGALGKRRSMEWCLQILESLQEAHAHHIIHRDLKPANIMVGRTARGALTVKVLDFGVAKLVERAEEKVKTSSGRQSTQFIGTPRYMSPEQILGQKVSAASDLYSVGLIFFEMCTGRPCIDESSVAKVARFHLSEEPLPLEGIEGLPEELRAIIHRATERHPSRRYASAGEIRQELDDILAGRARERGAQPTAPQTPRAMTEASDASEDVFSGKGYLPLPEDSEKELRSGAGTSSGSVRALGARGASAPSPQRSVARARPRNAGELDLDLGTVARQQRQLAREKDPSVAELRQHQERAATHAHWRLTLVGVLALGLLTFLSFALVSAAASPLGASARAVVGALPCVLSFIWVAFSHTLHFSDVTRRWLLPWVKRYAAASAIALVLVGLLIPGDAARGLRGDTLWFLGLSPEQIPMALRVTLGAIAGAIAAIYEMLEPMLPWAG</sequence>
<keyword evidence="2 5" id="KW-0547">Nucleotide-binding</keyword>
<organism evidence="9 10">
    <name type="scientific">Lujinxingia litoralis</name>
    <dbReference type="NCBI Taxonomy" id="2211119"/>
    <lineage>
        <taxon>Bacteria</taxon>
        <taxon>Deltaproteobacteria</taxon>
        <taxon>Bradymonadales</taxon>
        <taxon>Lujinxingiaceae</taxon>
        <taxon>Lujinxingia</taxon>
    </lineage>
</organism>
<feature type="binding site" evidence="5">
    <location>
        <position position="53"/>
    </location>
    <ligand>
        <name>ATP</name>
        <dbReference type="ChEBI" id="CHEBI:30616"/>
    </ligand>
</feature>
<dbReference type="InterPro" id="IPR008271">
    <property type="entry name" value="Ser/Thr_kinase_AS"/>
</dbReference>
<dbReference type="Gene3D" id="1.10.510.10">
    <property type="entry name" value="Transferase(Phosphotransferase) domain 1"/>
    <property type="match status" value="1"/>
</dbReference>
<protein>
    <recommendedName>
        <fullName evidence="8">Protein kinase domain-containing protein</fullName>
    </recommendedName>
</protein>
<reference evidence="9 10" key="1">
    <citation type="submission" date="2018-05" db="EMBL/GenBank/DDBJ databases">
        <title>Lujinxingia marina gen. nov. sp. nov., a new facultative anaerobic member of the class Deltaproteobacteria, and proposal of Lujinxingaceae fam. nov.</title>
        <authorList>
            <person name="Li C.-M."/>
        </authorList>
    </citation>
    <scope>NUCLEOTIDE SEQUENCE [LARGE SCALE GENOMIC DNA]</scope>
    <source>
        <strain evidence="9 10">B210</strain>
    </source>
</reference>
<comment type="caution">
    <text evidence="9">The sequence shown here is derived from an EMBL/GenBank/DDBJ whole genome shotgun (WGS) entry which is preliminary data.</text>
</comment>
<evidence type="ECO:0000259" key="8">
    <source>
        <dbReference type="PROSITE" id="PS50011"/>
    </source>
</evidence>
<dbReference type="EMBL" id="QHKO01000001">
    <property type="protein sequence ID" value="RAL25445.1"/>
    <property type="molecule type" value="Genomic_DNA"/>
</dbReference>
<feature type="compositionally biased region" description="Basic and acidic residues" evidence="6">
    <location>
        <begin position="396"/>
        <end position="410"/>
    </location>
</feature>
<accession>A0A328CAE8</accession>
<evidence type="ECO:0000256" key="6">
    <source>
        <dbReference type="SAM" id="MobiDB-lite"/>
    </source>
</evidence>
<dbReference type="InterPro" id="IPR017441">
    <property type="entry name" value="Protein_kinase_ATP_BS"/>
</dbReference>
<keyword evidence="4 5" id="KW-0067">ATP-binding</keyword>
<evidence type="ECO:0000256" key="3">
    <source>
        <dbReference type="ARBA" id="ARBA00022777"/>
    </source>
</evidence>
<dbReference type="GO" id="GO:0005524">
    <property type="term" value="F:ATP binding"/>
    <property type="evidence" value="ECO:0007669"/>
    <property type="project" value="UniProtKB-UniRule"/>
</dbReference>
<keyword evidence="7" id="KW-0812">Transmembrane</keyword>
<keyword evidence="10" id="KW-1185">Reference proteome</keyword>
<dbReference type="Pfam" id="PF00069">
    <property type="entry name" value="Pkinase"/>
    <property type="match status" value="1"/>
</dbReference>
<dbReference type="SUPFAM" id="SSF56112">
    <property type="entry name" value="Protein kinase-like (PK-like)"/>
    <property type="match status" value="1"/>
</dbReference>
<keyword evidence="7" id="KW-0472">Membrane</keyword>
<evidence type="ECO:0000313" key="10">
    <source>
        <dbReference type="Proteomes" id="UP000249169"/>
    </source>
</evidence>
<feature type="transmembrane region" description="Helical" evidence="7">
    <location>
        <begin position="450"/>
        <end position="470"/>
    </location>
</feature>
<dbReference type="PANTHER" id="PTHR43289">
    <property type="entry name" value="MITOGEN-ACTIVATED PROTEIN KINASE KINASE KINASE 20-RELATED"/>
    <property type="match status" value="1"/>
</dbReference>